<keyword evidence="1 5" id="KW-0768">Sushi</keyword>
<dbReference type="SMART" id="SM00032">
    <property type="entry name" value="CCP"/>
    <property type="match status" value="1"/>
</dbReference>
<keyword evidence="4 5" id="KW-1015">Disulfide bond</keyword>
<evidence type="ECO:0000256" key="3">
    <source>
        <dbReference type="ARBA" id="ARBA00022737"/>
    </source>
</evidence>
<accession>A0A7K4LXD5</accession>
<organism evidence="7 8">
    <name type="scientific">Crypturellus undulatus</name>
    <dbReference type="NCBI Taxonomy" id="48396"/>
    <lineage>
        <taxon>Eukaryota</taxon>
        <taxon>Metazoa</taxon>
        <taxon>Chordata</taxon>
        <taxon>Craniata</taxon>
        <taxon>Vertebrata</taxon>
        <taxon>Euteleostomi</taxon>
        <taxon>Archelosauria</taxon>
        <taxon>Archosauria</taxon>
        <taxon>Dinosauria</taxon>
        <taxon>Saurischia</taxon>
        <taxon>Theropoda</taxon>
        <taxon>Coelurosauria</taxon>
        <taxon>Aves</taxon>
        <taxon>Palaeognathae</taxon>
        <taxon>Tinamiformes</taxon>
        <taxon>Tinamidae</taxon>
        <taxon>Crypturellus</taxon>
    </lineage>
</organism>
<evidence type="ECO:0000256" key="1">
    <source>
        <dbReference type="ARBA" id="ARBA00022659"/>
    </source>
</evidence>
<dbReference type="InterPro" id="IPR000436">
    <property type="entry name" value="Sushi_SCR_CCP_dom"/>
</dbReference>
<dbReference type="AlphaFoldDB" id="A0A7K4LXD5"/>
<proteinExistence type="predicted"/>
<dbReference type="InterPro" id="IPR051277">
    <property type="entry name" value="SEZ6_CSMD_C4BPB_Regulators"/>
</dbReference>
<evidence type="ECO:0000313" key="7">
    <source>
        <dbReference type="EMBL" id="NWJ08920.1"/>
    </source>
</evidence>
<dbReference type="Gene3D" id="2.10.70.10">
    <property type="entry name" value="Complement Module, domain 1"/>
    <property type="match status" value="1"/>
</dbReference>
<dbReference type="EMBL" id="VWPW01026244">
    <property type="protein sequence ID" value="NWJ08920.1"/>
    <property type="molecule type" value="Genomic_DNA"/>
</dbReference>
<feature type="non-terminal residue" evidence="7">
    <location>
        <position position="72"/>
    </location>
</feature>
<gene>
    <name evidence="7" type="primary">Cr2_4</name>
    <name evidence="7" type="ORF">CRYUND_R15650</name>
</gene>
<keyword evidence="2" id="KW-0732">Signal</keyword>
<dbReference type="Pfam" id="PF00084">
    <property type="entry name" value="Sushi"/>
    <property type="match status" value="1"/>
</dbReference>
<evidence type="ECO:0000259" key="6">
    <source>
        <dbReference type="PROSITE" id="PS50923"/>
    </source>
</evidence>
<dbReference type="InterPro" id="IPR035976">
    <property type="entry name" value="Sushi/SCR/CCP_sf"/>
</dbReference>
<sequence>CPIPKIQNGRISIHKNSYTYEDTVSFNCHEGFTLQGHHTARCRADKTWEPPVPVCKRGKCHPARLVMLLSPS</sequence>
<keyword evidence="3" id="KW-0677">Repeat</keyword>
<comment type="caution">
    <text evidence="7">The sequence shown here is derived from an EMBL/GenBank/DDBJ whole genome shotgun (WGS) entry which is preliminary data.</text>
</comment>
<dbReference type="CDD" id="cd00033">
    <property type="entry name" value="CCP"/>
    <property type="match status" value="1"/>
</dbReference>
<evidence type="ECO:0000256" key="2">
    <source>
        <dbReference type="ARBA" id="ARBA00022729"/>
    </source>
</evidence>
<dbReference type="FunFam" id="2.10.70.10:FF:000014">
    <property type="entry name" value="Membrane cofactor protein"/>
    <property type="match status" value="1"/>
</dbReference>
<dbReference type="Proteomes" id="UP000534426">
    <property type="component" value="Unassembled WGS sequence"/>
</dbReference>
<evidence type="ECO:0000313" key="8">
    <source>
        <dbReference type="Proteomes" id="UP000534426"/>
    </source>
</evidence>
<keyword evidence="8" id="KW-1185">Reference proteome</keyword>
<dbReference type="PANTHER" id="PTHR45656:SF4">
    <property type="entry name" value="PROTEIN CBR-CLEC-78"/>
    <property type="match status" value="1"/>
</dbReference>
<reference evidence="7 8" key="1">
    <citation type="submission" date="2019-09" db="EMBL/GenBank/DDBJ databases">
        <title>Bird 10,000 Genomes (B10K) Project - Family phase.</title>
        <authorList>
            <person name="Zhang G."/>
        </authorList>
    </citation>
    <scope>NUCLEOTIDE SEQUENCE [LARGE SCALE GENOMIC DNA]</scope>
    <source>
        <strain evidence="7">B10K-MSB-37135</strain>
        <tissue evidence="7">Heart</tissue>
    </source>
</reference>
<feature type="disulfide bond" evidence="5">
    <location>
        <begin position="28"/>
        <end position="55"/>
    </location>
</feature>
<name>A0A7K4LXD5_9AVES</name>
<comment type="caution">
    <text evidence="5">Lacks conserved residue(s) required for the propagation of feature annotation.</text>
</comment>
<dbReference type="PANTHER" id="PTHR45656">
    <property type="entry name" value="PROTEIN CBR-CLEC-78"/>
    <property type="match status" value="1"/>
</dbReference>
<evidence type="ECO:0000256" key="5">
    <source>
        <dbReference type="PROSITE-ProRule" id="PRU00302"/>
    </source>
</evidence>
<dbReference type="SUPFAM" id="SSF57535">
    <property type="entry name" value="Complement control module/SCR domain"/>
    <property type="match status" value="1"/>
</dbReference>
<protein>
    <submittedName>
        <fullName evidence="7">CR2 protein</fullName>
    </submittedName>
</protein>
<feature type="domain" description="Sushi" evidence="6">
    <location>
        <begin position="1"/>
        <end position="57"/>
    </location>
</feature>
<feature type="non-terminal residue" evidence="7">
    <location>
        <position position="1"/>
    </location>
</feature>
<dbReference type="PROSITE" id="PS50923">
    <property type="entry name" value="SUSHI"/>
    <property type="match status" value="1"/>
</dbReference>
<evidence type="ECO:0000256" key="4">
    <source>
        <dbReference type="ARBA" id="ARBA00023157"/>
    </source>
</evidence>